<dbReference type="AlphaFoldDB" id="A0A249MPJ4"/>
<dbReference type="SUPFAM" id="SSF51161">
    <property type="entry name" value="Trimeric LpxA-like enzymes"/>
    <property type="match status" value="1"/>
</dbReference>
<dbReference type="Pfam" id="PF00132">
    <property type="entry name" value="Hexapep"/>
    <property type="match status" value="1"/>
</dbReference>
<organism evidence="1 2">
    <name type="scientific">Sphingobium xenophagum</name>
    <dbReference type="NCBI Taxonomy" id="121428"/>
    <lineage>
        <taxon>Bacteria</taxon>
        <taxon>Pseudomonadati</taxon>
        <taxon>Pseudomonadota</taxon>
        <taxon>Alphaproteobacteria</taxon>
        <taxon>Sphingomonadales</taxon>
        <taxon>Sphingomonadaceae</taxon>
        <taxon>Sphingobium</taxon>
    </lineage>
</organism>
<protein>
    <submittedName>
        <fullName evidence="1">Gamma carbonic anhydrase family protein</fullName>
    </submittedName>
</protein>
<dbReference type="InterPro" id="IPR011004">
    <property type="entry name" value="Trimer_LpxA-like_sf"/>
</dbReference>
<proteinExistence type="predicted"/>
<dbReference type="KEGG" id="shyd:CJD35_00510"/>
<dbReference type="PANTHER" id="PTHR13061">
    <property type="entry name" value="DYNACTIN SUBUNIT P25"/>
    <property type="match status" value="1"/>
</dbReference>
<dbReference type="InterPro" id="IPR050484">
    <property type="entry name" value="Transf_Hexapept/Carb_Anhydrase"/>
</dbReference>
<sequence>MRRGCWELEMSDYPGVSIVPFKGKTPVIHPSAFIAPGCRIIGDVEIGEDASIWYNCVIRADVNRIRIGARSNVQDGTVIHCDSPGDGIDRPLEGWPTIIGDDVLIGHMAMVHGCTLEDRAFVGLGAIVMDGCVIESDGMLAAGALLSPGKRLPGRQLWAGRPAKYMRDLSDEMVKKLSGGAARYVDYARAHKQAVDAV</sequence>
<dbReference type="InterPro" id="IPR001451">
    <property type="entry name" value="Hexapep"/>
</dbReference>
<gene>
    <name evidence="1" type="ORF">CJD35_00510</name>
</gene>
<dbReference type="EMBL" id="CP022745">
    <property type="protein sequence ID" value="ASY43105.1"/>
    <property type="molecule type" value="Genomic_DNA"/>
</dbReference>
<dbReference type="Proteomes" id="UP000217141">
    <property type="component" value="Chromosome I"/>
</dbReference>
<evidence type="ECO:0000313" key="1">
    <source>
        <dbReference type="EMBL" id="ASY43105.1"/>
    </source>
</evidence>
<dbReference type="Gene3D" id="2.160.10.10">
    <property type="entry name" value="Hexapeptide repeat proteins"/>
    <property type="match status" value="1"/>
</dbReference>
<dbReference type="CDD" id="cd04645">
    <property type="entry name" value="LbH_gamma_CA_like"/>
    <property type="match status" value="1"/>
</dbReference>
<evidence type="ECO:0000313" key="2">
    <source>
        <dbReference type="Proteomes" id="UP000217141"/>
    </source>
</evidence>
<dbReference type="InterPro" id="IPR047324">
    <property type="entry name" value="LbH_gamma_CA-like"/>
</dbReference>
<accession>A0A249MPJ4</accession>
<reference evidence="1 2" key="1">
    <citation type="submission" date="2017-08" db="EMBL/GenBank/DDBJ databases">
        <title>Whole Genome Sequence of Sphingobium hydrophobicum C1: Insights into Adaption to the Electronic-waste Contaminated Sediment.</title>
        <authorList>
            <person name="Song D."/>
            <person name="Chen X."/>
            <person name="Xu M."/>
        </authorList>
    </citation>
    <scope>NUCLEOTIDE SEQUENCE [LARGE SCALE GENOMIC DNA]</scope>
    <source>
        <strain evidence="1 2">C1</strain>
    </source>
</reference>
<name>A0A249MPJ4_SPHXE</name>
<dbReference type="PANTHER" id="PTHR13061:SF29">
    <property type="entry name" value="GAMMA CARBONIC ANHYDRASE-LIKE 1, MITOCHONDRIAL-RELATED"/>
    <property type="match status" value="1"/>
</dbReference>